<evidence type="ECO:0000256" key="4">
    <source>
        <dbReference type="PROSITE-ProRule" id="PRU00169"/>
    </source>
</evidence>
<proteinExistence type="predicted"/>
<evidence type="ECO:0000256" key="2">
    <source>
        <dbReference type="ARBA" id="ARBA00023125"/>
    </source>
</evidence>
<dbReference type="GO" id="GO:0043565">
    <property type="term" value="F:sequence-specific DNA binding"/>
    <property type="evidence" value="ECO:0007669"/>
    <property type="project" value="InterPro"/>
</dbReference>
<dbReference type="Pfam" id="PF12833">
    <property type="entry name" value="HTH_18"/>
    <property type="match status" value="1"/>
</dbReference>
<dbReference type="SMART" id="SM00448">
    <property type="entry name" value="REC"/>
    <property type="match status" value="1"/>
</dbReference>
<dbReference type="AlphaFoldDB" id="W0FH18"/>
<dbReference type="PANTHER" id="PTHR43280:SF28">
    <property type="entry name" value="HTH-TYPE TRANSCRIPTIONAL ACTIVATOR RHAS"/>
    <property type="match status" value="1"/>
</dbReference>
<keyword evidence="3" id="KW-0804">Transcription</keyword>
<dbReference type="SUPFAM" id="SSF46689">
    <property type="entry name" value="Homeodomain-like"/>
    <property type="match status" value="2"/>
</dbReference>
<feature type="domain" description="HTH araC/xylS-type" evidence="5">
    <location>
        <begin position="156"/>
        <end position="254"/>
    </location>
</feature>
<dbReference type="SUPFAM" id="SSF52172">
    <property type="entry name" value="CheY-like"/>
    <property type="match status" value="1"/>
</dbReference>
<dbReference type="Pfam" id="PF00072">
    <property type="entry name" value="Response_reg"/>
    <property type="match status" value="1"/>
</dbReference>
<dbReference type="InterPro" id="IPR018060">
    <property type="entry name" value="HTH_AraC"/>
</dbReference>
<dbReference type="Gene3D" id="3.40.50.2300">
    <property type="match status" value="1"/>
</dbReference>
<protein>
    <submittedName>
        <fullName evidence="7">Two component AraC family transcriptional regulator</fullName>
    </submittedName>
</protein>
<sequence>MRLLIVDDEYYAVQGVLDGVNWAALPYDEVLTAGSYTEAVEQMSEHEVNVLLSDIEMPDESGLFLIEWVRQNFPDMLCLIMSCHDEFDYARQAVSLRCFEYLLKPIRYEKLTEVLKRAADQVKAQSESRTLSDYGRIYIDKLSAGKDEGQKEDIAEETAQFIEANLSEELNVRALAERAYVSADHLTRLFKKKYGCSATEYIYRRRMILAGELLKDPKMTVTMVSDIVGYRNYSYFTDQFKRYYNETPRDYMRRVREEK</sequence>
<dbReference type="InterPro" id="IPR009057">
    <property type="entry name" value="Homeodomain-like_sf"/>
</dbReference>
<keyword evidence="4" id="KW-0597">Phosphoprotein</keyword>
<dbReference type="PANTHER" id="PTHR43280">
    <property type="entry name" value="ARAC-FAMILY TRANSCRIPTIONAL REGULATOR"/>
    <property type="match status" value="1"/>
</dbReference>
<evidence type="ECO:0000313" key="7">
    <source>
        <dbReference type="EMBL" id="AHF23991.1"/>
    </source>
</evidence>
<dbReference type="PROSITE" id="PS01124">
    <property type="entry name" value="HTH_ARAC_FAMILY_2"/>
    <property type="match status" value="1"/>
</dbReference>
<dbReference type="GO" id="GO:0000160">
    <property type="term" value="P:phosphorelay signal transduction system"/>
    <property type="evidence" value="ECO:0007669"/>
    <property type="project" value="InterPro"/>
</dbReference>
<dbReference type="PROSITE" id="PS50110">
    <property type="entry name" value="RESPONSE_REGULATORY"/>
    <property type="match status" value="1"/>
</dbReference>
<evidence type="ECO:0000256" key="1">
    <source>
        <dbReference type="ARBA" id="ARBA00023015"/>
    </source>
</evidence>
<dbReference type="CDD" id="cd17536">
    <property type="entry name" value="REC_YesN-like"/>
    <property type="match status" value="1"/>
</dbReference>
<evidence type="ECO:0000256" key="3">
    <source>
        <dbReference type="ARBA" id="ARBA00023163"/>
    </source>
</evidence>
<dbReference type="EMBL" id="KC246781">
    <property type="protein sequence ID" value="AHF23991.1"/>
    <property type="molecule type" value="Genomic_DNA"/>
</dbReference>
<name>W0FH18_9BACT</name>
<feature type="domain" description="Response regulatory" evidence="6">
    <location>
        <begin position="2"/>
        <end position="119"/>
    </location>
</feature>
<reference evidence="7" key="1">
    <citation type="journal article" date="2013" name="PLoS ONE">
        <title>Metagenomic insights into the carbohydrate-active enzymes carried by the microorganisms adhering to solid digesta in the rumen of cows.</title>
        <authorList>
            <person name="Wang L."/>
            <person name="Hatem A."/>
            <person name="Catalyurek U.V."/>
            <person name="Morrison M."/>
            <person name="Yu Z."/>
        </authorList>
    </citation>
    <scope>NUCLEOTIDE SEQUENCE</scope>
</reference>
<dbReference type="SMART" id="SM00342">
    <property type="entry name" value="HTH_ARAC"/>
    <property type="match status" value="1"/>
</dbReference>
<keyword evidence="2" id="KW-0238">DNA-binding</keyword>
<keyword evidence="1" id="KW-0805">Transcription regulation</keyword>
<dbReference type="GO" id="GO:0003700">
    <property type="term" value="F:DNA-binding transcription factor activity"/>
    <property type="evidence" value="ECO:0007669"/>
    <property type="project" value="InterPro"/>
</dbReference>
<dbReference type="InterPro" id="IPR011006">
    <property type="entry name" value="CheY-like_superfamily"/>
</dbReference>
<feature type="modified residue" description="4-aspartylphosphate" evidence="4">
    <location>
        <position position="54"/>
    </location>
</feature>
<organism evidence="7">
    <name type="scientific">uncultured bacterium Contig16</name>
    <dbReference type="NCBI Taxonomy" id="1393468"/>
    <lineage>
        <taxon>Bacteria</taxon>
        <taxon>environmental samples</taxon>
    </lineage>
</organism>
<evidence type="ECO:0000259" key="6">
    <source>
        <dbReference type="PROSITE" id="PS50110"/>
    </source>
</evidence>
<evidence type="ECO:0000259" key="5">
    <source>
        <dbReference type="PROSITE" id="PS01124"/>
    </source>
</evidence>
<dbReference type="InterPro" id="IPR001789">
    <property type="entry name" value="Sig_transdc_resp-reg_receiver"/>
</dbReference>
<accession>W0FH18</accession>
<dbReference type="Gene3D" id="1.10.10.60">
    <property type="entry name" value="Homeodomain-like"/>
    <property type="match status" value="2"/>
</dbReference>